<dbReference type="AlphaFoldDB" id="A0A6G1HI41"/>
<dbReference type="OrthoDB" id="3783451at2759"/>
<evidence type="ECO:0000313" key="3">
    <source>
        <dbReference type="Proteomes" id="UP000799640"/>
    </source>
</evidence>
<accession>A0A6G1HI41</accession>
<organism evidence="2 3">
    <name type="scientific">Trichodelitschia bisporula</name>
    <dbReference type="NCBI Taxonomy" id="703511"/>
    <lineage>
        <taxon>Eukaryota</taxon>
        <taxon>Fungi</taxon>
        <taxon>Dikarya</taxon>
        <taxon>Ascomycota</taxon>
        <taxon>Pezizomycotina</taxon>
        <taxon>Dothideomycetes</taxon>
        <taxon>Dothideomycetes incertae sedis</taxon>
        <taxon>Phaeotrichales</taxon>
        <taxon>Phaeotrichaceae</taxon>
        <taxon>Trichodelitschia</taxon>
    </lineage>
</organism>
<protein>
    <submittedName>
        <fullName evidence="2">Uncharacterized protein</fullName>
    </submittedName>
</protein>
<reference evidence="2" key="1">
    <citation type="journal article" date="2020" name="Stud. Mycol.">
        <title>101 Dothideomycetes genomes: a test case for predicting lifestyles and emergence of pathogens.</title>
        <authorList>
            <person name="Haridas S."/>
            <person name="Albert R."/>
            <person name="Binder M."/>
            <person name="Bloem J."/>
            <person name="Labutti K."/>
            <person name="Salamov A."/>
            <person name="Andreopoulos B."/>
            <person name="Baker S."/>
            <person name="Barry K."/>
            <person name="Bills G."/>
            <person name="Bluhm B."/>
            <person name="Cannon C."/>
            <person name="Castanera R."/>
            <person name="Culley D."/>
            <person name="Daum C."/>
            <person name="Ezra D."/>
            <person name="Gonzalez J."/>
            <person name="Henrissat B."/>
            <person name="Kuo A."/>
            <person name="Liang C."/>
            <person name="Lipzen A."/>
            <person name="Lutzoni F."/>
            <person name="Magnuson J."/>
            <person name="Mondo S."/>
            <person name="Nolan M."/>
            <person name="Ohm R."/>
            <person name="Pangilinan J."/>
            <person name="Park H.-J."/>
            <person name="Ramirez L."/>
            <person name="Alfaro M."/>
            <person name="Sun H."/>
            <person name="Tritt A."/>
            <person name="Yoshinaga Y."/>
            <person name="Zwiers L.-H."/>
            <person name="Turgeon B."/>
            <person name="Goodwin S."/>
            <person name="Spatafora J."/>
            <person name="Crous P."/>
            <person name="Grigoriev I."/>
        </authorList>
    </citation>
    <scope>NUCLEOTIDE SEQUENCE</scope>
    <source>
        <strain evidence="2">CBS 262.69</strain>
    </source>
</reference>
<gene>
    <name evidence="2" type="ORF">EJ06DRAFT_270890</name>
</gene>
<evidence type="ECO:0000256" key="1">
    <source>
        <dbReference type="SAM" id="MobiDB-lite"/>
    </source>
</evidence>
<sequence>MENAPDSPPGDFRSESGGSAAPGDSSLSTIPRFSHPTPGLSADPDPVGNAANALSERVESNGPTSSRSAEADAAANSSLTSVPYGWPGYVYRGEATGRALELVSPFPTADELEAAFTTEAEAVVAGVIVFPPACFPGPKMFNERAFSRLFWPIFLPEADIKVYEPDEDEPPEHFAENSPWHAPKFNPSKLRPFIDNNQRHPIAAEPAADPPMPRMVVDIESIDAYEWDLDSDPRPEPLVMERNDGGPVTIGDFITAVRLYFWQNRNLVWEVEGGMGPITGEQRKGHFYFETLRYSEEKPDPDFKSEDSPARWRIWAERYPQRFTVFTIFDEGAAQQDSGTAPGSTLGTAPGRGVITVPVYRAP</sequence>
<dbReference type="EMBL" id="ML996715">
    <property type="protein sequence ID" value="KAF2395517.1"/>
    <property type="molecule type" value="Genomic_DNA"/>
</dbReference>
<dbReference type="Proteomes" id="UP000799640">
    <property type="component" value="Unassembled WGS sequence"/>
</dbReference>
<evidence type="ECO:0000313" key="2">
    <source>
        <dbReference type="EMBL" id="KAF2395517.1"/>
    </source>
</evidence>
<keyword evidence="3" id="KW-1185">Reference proteome</keyword>
<name>A0A6G1HI41_9PEZI</name>
<feature type="region of interest" description="Disordered" evidence="1">
    <location>
        <begin position="1"/>
        <end position="76"/>
    </location>
</feature>
<proteinExistence type="predicted"/>